<dbReference type="Pfam" id="PF13358">
    <property type="entry name" value="DDE_3"/>
    <property type="match status" value="1"/>
</dbReference>
<dbReference type="EMBL" id="MU005571">
    <property type="protein sequence ID" value="KAF2689942.1"/>
    <property type="molecule type" value="Genomic_DNA"/>
</dbReference>
<keyword evidence="3" id="KW-1185">Reference proteome</keyword>
<dbReference type="GO" id="GO:0003676">
    <property type="term" value="F:nucleic acid binding"/>
    <property type="evidence" value="ECO:0007669"/>
    <property type="project" value="InterPro"/>
</dbReference>
<feature type="domain" description="Tc1-like transposase DDE" evidence="1">
    <location>
        <begin position="1"/>
        <end position="53"/>
    </location>
</feature>
<name>A0A6G1JHB7_9PLEO</name>
<dbReference type="Gene3D" id="3.30.420.10">
    <property type="entry name" value="Ribonuclease H-like superfamily/Ribonuclease H"/>
    <property type="match status" value="1"/>
</dbReference>
<dbReference type="Proteomes" id="UP000799291">
    <property type="component" value="Unassembled WGS sequence"/>
</dbReference>
<evidence type="ECO:0000313" key="2">
    <source>
        <dbReference type="EMBL" id="KAF2689942.1"/>
    </source>
</evidence>
<dbReference type="InterPro" id="IPR036397">
    <property type="entry name" value="RNaseH_sf"/>
</dbReference>
<accession>A0A6G1JHB7</accession>
<feature type="non-terminal residue" evidence="2">
    <location>
        <position position="1"/>
    </location>
</feature>
<organism evidence="2 3">
    <name type="scientific">Lentithecium fluviatile CBS 122367</name>
    <dbReference type="NCBI Taxonomy" id="1168545"/>
    <lineage>
        <taxon>Eukaryota</taxon>
        <taxon>Fungi</taxon>
        <taxon>Dikarya</taxon>
        <taxon>Ascomycota</taxon>
        <taxon>Pezizomycotina</taxon>
        <taxon>Dothideomycetes</taxon>
        <taxon>Pleosporomycetidae</taxon>
        <taxon>Pleosporales</taxon>
        <taxon>Massarineae</taxon>
        <taxon>Lentitheciaceae</taxon>
        <taxon>Lentithecium</taxon>
    </lineage>
</organism>
<reference evidence="2" key="1">
    <citation type="journal article" date="2020" name="Stud. Mycol.">
        <title>101 Dothideomycetes genomes: a test case for predicting lifestyles and emergence of pathogens.</title>
        <authorList>
            <person name="Haridas S."/>
            <person name="Albert R."/>
            <person name="Binder M."/>
            <person name="Bloem J."/>
            <person name="Labutti K."/>
            <person name="Salamov A."/>
            <person name="Andreopoulos B."/>
            <person name="Baker S."/>
            <person name="Barry K."/>
            <person name="Bills G."/>
            <person name="Bluhm B."/>
            <person name="Cannon C."/>
            <person name="Castanera R."/>
            <person name="Culley D."/>
            <person name="Daum C."/>
            <person name="Ezra D."/>
            <person name="Gonzalez J."/>
            <person name="Henrissat B."/>
            <person name="Kuo A."/>
            <person name="Liang C."/>
            <person name="Lipzen A."/>
            <person name="Lutzoni F."/>
            <person name="Magnuson J."/>
            <person name="Mondo S."/>
            <person name="Nolan M."/>
            <person name="Ohm R."/>
            <person name="Pangilinan J."/>
            <person name="Park H.-J."/>
            <person name="Ramirez L."/>
            <person name="Alfaro M."/>
            <person name="Sun H."/>
            <person name="Tritt A."/>
            <person name="Yoshinaga Y."/>
            <person name="Zwiers L.-H."/>
            <person name="Turgeon B."/>
            <person name="Goodwin S."/>
            <person name="Spatafora J."/>
            <person name="Crous P."/>
            <person name="Grigoriev I."/>
        </authorList>
    </citation>
    <scope>NUCLEOTIDE SEQUENCE</scope>
    <source>
        <strain evidence="2">CBS 122367</strain>
    </source>
</reference>
<dbReference type="AlphaFoldDB" id="A0A6G1JHB7"/>
<gene>
    <name evidence="2" type="ORF">K458DRAFT_289313</name>
</gene>
<sequence length="59" mass="7011">DNSRIHRPKITEAWFKRNKISLFPHPPYSPDLNPIENIWSILKDRLNKRNRKDLGEGTS</sequence>
<dbReference type="OrthoDB" id="5410741at2759"/>
<protein>
    <recommendedName>
        <fullName evidence="1">Tc1-like transposase DDE domain-containing protein</fullName>
    </recommendedName>
</protein>
<dbReference type="InterPro" id="IPR038717">
    <property type="entry name" value="Tc1-like_DDE_dom"/>
</dbReference>
<evidence type="ECO:0000259" key="1">
    <source>
        <dbReference type="Pfam" id="PF13358"/>
    </source>
</evidence>
<evidence type="ECO:0000313" key="3">
    <source>
        <dbReference type="Proteomes" id="UP000799291"/>
    </source>
</evidence>
<proteinExistence type="predicted"/>